<feature type="transmembrane region" description="Helical" evidence="1">
    <location>
        <begin position="94"/>
        <end position="117"/>
    </location>
</feature>
<dbReference type="RefSeq" id="WP_109429862.1">
    <property type="nucleotide sequence ID" value="NZ_MPDK01000004.1"/>
</dbReference>
<protein>
    <submittedName>
        <fullName evidence="2">Uncharacterized protein</fullName>
    </submittedName>
</protein>
<keyword evidence="3" id="KW-1185">Reference proteome</keyword>
<dbReference type="EMBL" id="MPDK01000004">
    <property type="protein sequence ID" value="PWI58358.1"/>
    <property type="molecule type" value="Genomic_DNA"/>
</dbReference>
<evidence type="ECO:0000313" key="3">
    <source>
        <dbReference type="Proteomes" id="UP000245380"/>
    </source>
</evidence>
<sequence length="118" mass="13527">MNGMRIRQQCLDCQGAWVKFRTHYGVHQGVIHQVRHDAVLVRVPAQYAPRLASLPKTDDEKLDVALAQWGAGYPRYGAVAPGYGPAAPGYGYNWWWAAGFLWWWLAFAAIFWLAFLFW</sequence>
<keyword evidence="1" id="KW-0812">Transmembrane</keyword>
<dbReference type="AlphaFoldDB" id="A0A2U3DAP5"/>
<keyword evidence="1" id="KW-0472">Membrane</keyword>
<comment type="caution">
    <text evidence="2">The sequence shown here is derived from an EMBL/GenBank/DDBJ whole genome shotgun (WGS) entry which is preliminary data.</text>
</comment>
<evidence type="ECO:0000256" key="1">
    <source>
        <dbReference type="SAM" id="Phobius"/>
    </source>
</evidence>
<gene>
    <name evidence="2" type="ORF">BM613_03835</name>
</gene>
<dbReference type="OrthoDB" id="2376432at2"/>
<dbReference type="Proteomes" id="UP000245380">
    <property type="component" value="Unassembled WGS sequence"/>
</dbReference>
<accession>A0A2U3DAP5</accession>
<organism evidence="2 3">
    <name type="scientific">Sulfoacidibacillus thermotolerans</name>
    <name type="common">Acidibacillus sulfuroxidans</name>
    <dbReference type="NCBI Taxonomy" id="1765684"/>
    <lineage>
        <taxon>Bacteria</taxon>
        <taxon>Bacillati</taxon>
        <taxon>Bacillota</taxon>
        <taxon>Bacilli</taxon>
        <taxon>Bacillales</taxon>
        <taxon>Alicyclobacillaceae</taxon>
        <taxon>Sulfoacidibacillus</taxon>
    </lineage>
</organism>
<reference evidence="2 3" key="1">
    <citation type="submission" date="2016-11" db="EMBL/GenBank/DDBJ databases">
        <title>Comparative genomics of Acidibacillus ferroxidans species.</title>
        <authorList>
            <person name="Oliveira G."/>
            <person name="Nunes G."/>
            <person name="Oliveira R."/>
            <person name="Araujo F."/>
            <person name="Salim A."/>
            <person name="Scholte L."/>
            <person name="Morais D."/>
            <person name="Nancucheo I."/>
            <person name="Johnson D.B."/>
            <person name="Grail B."/>
            <person name="Bittencourt J."/>
            <person name="Valadares R."/>
        </authorList>
    </citation>
    <scope>NUCLEOTIDE SEQUENCE [LARGE SCALE GENOMIC DNA]</scope>
    <source>
        <strain evidence="2 3">Y002</strain>
    </source>
</reference>
<name>A0A2U3DAP5_SULT2</name>
<keyword evidence="1" id="KW-1133">Transmembrane helix</keyword>
<proteinExistence type="predicted"/>
<evidence type="ECO:0000313" key="2">
    <source>
        <dbReference type="EMBL" id="PWI58358.1"/>
    </source>
</evidence>